<evidence type="ECO:0000256" key="1">
    <source>
        <dbReference type="ARBA" id="ARBA00023015"/>
    </source>
</evidence>
<feature type="DNA-binding region" description="H-T-H motif" evidence="4">
    <location>
        <begin position="55"/>
        <end position="74"/>
    </location>
</feature>
<evidence type="ECO:0000256" key="4">
    <source>
        <dbReference type="PROSITE-ProRule" id="PRU00335"/>
    </source>
</evidence>
<evidence type="ECO:0000256" key="3">
    <source>
        <dbReference type="ARBA" id="ARBA00023163"/>
    </source>
</evidence>
<name>A0A2T5HW38_9RHOB</name>
<dbReference type="InterPro" id="IPR001647">
    <property type="entry name" value="HTH_TetR"/>
</dbReference>
<evidence type="ECO:0000256" key="2">
    <source>
        <dbReference type="ARBA" id="ARBA00023125"/>
    </source>
</evidence>
<dbReference type="OrthoDB" id="8478851at2"/>
<proteinExistence type="predicted"/>
<keyword evidence="7" id="KW-1185">Reference proteome</keyword>
<reference evidence="6 7" key="1">
    <citation type="submission" date="2018-04" db="EMBL/GenBank/DDBJ databases">
        <title>Genomic Encyclopedia of Archaeal and Bacterial Type Strains, Phase II (KMG-II): from individual species to whole genera.</title>
        <authorList>
            <person name="Goeker M."/>
        </authorList>
    </citation>
    <scope>NUCLEOTIDE SEQUENCE [LARGE SCALE GENOMIC DNA]</scope>
    <source>
        <strain evidence="6 7">DSM 100434</strain>
    </source>
</reference>
<gene>
    <name evidence="6" type="ORF">C8N42_101360</name>
</gene>
<dbReference type="GO" id="GO:0003700">
    <property type="term" value="F:DNA-binding transcription factor activity"/>
    <property type="evidence" value="ECO:0007669"/>
    <property type="project" value="TreeGrafter"/>
</dbReference>
<dbReference type="Proteomes" id="UP000244077">
    <property type="component" value="Unassembled WGS sequence"/>
</dbReference>
<evidence type="ECO:0000313" key="6">
    <source>
        <dbReference type="EMBL" id="PTQ75819.1"/>
    </source>
</evidence>
<organism evidence="6 7">
    <name type="scientific">Celeribacter persicus</name>
    <dbReference type="NCBI Taxonomy" id="1651082"/>
    <lineage>
        <taxon>Bacteria</taxon>
        <taxon>Pseudomonadati</taxon>
        <taxon>Pseudomonadota</taxon>
        <taxon>Alphaproteobacteria</taxon>
        <taxon>Rhodobacterales</taxon>
        <taxon>Roseobacteraceae</taxon>
        <taxon>Celeribacter</taxon>
    </lineage>
</organism>
<evidence type="ECO:0000313" key="7">
    <source>
        <dbReference type="Proteomes" id="UP000244077"/>
    </source>
</evidence>
<dbReference type="EMBL" id="QAOH01000001">
    <property type="protein sequence ID" value="PTQ75819.1"/>
    <property type="molecule type" value="Genomic_DNA"/>
</dbReference>
<sequence length="219" mass="24010">MSLSLDETLAHLSSGHTPNELYGVAAPSAKSRATVEKVLEEAETILAEEGVAGLTFRALARRCDMRLSNLQYYFATQEDLLTAVTRYVLARRLSELKARGTLRLTDVAQRFTAYLEFRMDRAADPRARAITTGLKDLALRQDGPAQHFAQTCRFHTGVLEHMISALAPDIPAQDVSRKAVMIAALVEAVGPVCGRHFEPPEGLRRAILLQARSITGLPA</sequence>
<comment type="caution">
    <text evidence="6">The sequence shown here is derived from an EMBL/GenBank/DDBJ whole genome shotgun (WGS) entry which is preliminary data.</text>
</comment>
<dbReference type="GO" id="GO:0000976">
    <property type="term" value="F:transcription cis-regulatory region binding"/>
    <property type="evidence" value="ECO:0007669"/>
    <property type="project" value="TreeGrafter"/>
</dbReference>
<keyword evidence="3" id="KW-0804">Transcription</keyword>
<dbReference type="Pfam" id="PF00440">
    <property type="entry name" value="TetR_N"/>
    <property type="match status" value="1"/>
</dbReference>
<dbReference type="PANTHER" id="PTHR30055:SF234">
    <property type="entry name" value="HTH-TYPE TRANSCRIPTIONAL REGULATOR BETI"/>
    <property type="match status" value="1"/>
</dbReference>
<evidence type="ECO:0000259" key="5">
    <source>
        <dbReference type="PROSITE" id="PS50977"/>
    </source>
</evidence>
<dbReference type="AlphaFoldDB" id="A0A2T5HW38"/>
<dbReference type="InterPro" id="IPR009057">
    <property type="entry name" value="Homeodomain-like_sf"/>
</dbReference>
<feature type="domain" description="HTH tetR-type" evidence="5">
    <location>
        <begin position="32"/>
        <end position="92"/>
    </location>
</feature>
<keyword evidence="1" id="KW-0805">Transcription regulation</keyword>
<dbReference type="PANTHER" id="PTHR30055">
    <property type="entry name" value="HTH-TYPE TRANSCRIPTIONAL REGULATOR RUTR"/>
    <property type="match status" value="1"/>
</dbReference>
<dbReference type="Gene3D" id="1.10.357.10">
    <property type="entry name" value="Tetracycline Repressor, domain 2"/>
    <property type="match status" value="1"/>
</dbReference>
<dbReference type="InterPro" id="IPR050109">
    <property type="entry name" value="HTH-type_TetR-like_transc_reg"/>
</dbReference>
<keyword evidence="2 4" id="KW-0238">DNA-binding</keyword>
<accession>A0A2T5HW38</accession>
<protein>
    <submittedName>
        <fullName evidence="6">TetR family transcriptional regulator</fullName>
    </submittedName>
</protein>
<dbReference type="PROSITE" id="PS50977">
    <property type="entry name" value="HTH_TETR_2"/>
    <property type="match status" value="1"/>
</dbReference>
<dbReference type="SUPFAM" id="SSF46689">
    <property type="entry name" value="Homeodomain-like"/>
    <property type="match status" value="1"/>
</dbReference>
<dbReference type="RefSeq" id="WP_107814816.1">
    <property type="nucleotide sequence ID" value="NZ_QAOH01000001.1"/>
</dbReference>